<evidence type="ECO:0000256" key="5">
    <source>
        <dbReference type="ARBA" id="ARBA00022857"/>
    </source>
</evidence>
<organism evidence="13 14">
    <name type="scientific">Protomyces lactucae-debilis</name>
    <dbReference type="NCBI Taxonomy" id="2754530"/>
    <lineage>
        <taxon>Eukaryota</taxon>
        <taxon>Fungi</taxon>
        <taxon>Dikarya</taxon>
        <taxon>Ascomycota</taxon>
        <taxon>Taphrinomycotina</taxon>
        <taxon>Taphrinomycetes</taxon>
        <taxon>Taphrinales</taxon>
        <taxon>Protomycetaceae</taxon>
        <taxon>Protomyces</taxon>
    </lineage>
</organism>
<dbReference type="UniPathway" id="UPA00098">
    <property type="reaction ID" value="UER00360"/>
</dbReference>
<comment type="similarity">
    <text evidence="9">Belongs to the gamma-glutamyl phosphate reductase family.</text>
</comment>
<dbReference type="SUPFAM" id="SSF53720">
    <property type="entry name" value="ALDH-like"/>
    <property type="match status" value="1"/>
</dbReference>
<dbReference type="InterPro" id="IPR012134">
    <property type="entry name" value="Glu-5-SA_DH"/>
</dbReference>
<evidence type="ECO:0000256" key="11">
    <source>
        <dbReference type="ARBA" id="ARBA00077451"/>
    </source>
</evidence>
<keyword evidence="3" id="KW-0028">Amino-acid biosynthesis</keyword>
<dbReference type="Gene3D" id="3.40.605.10">
    <property type="entry name" value="Aldehyde Dehydrogenase, Chain A, domain 1"/>
    <property type="match status" value="1"/>
</dbReference>
<evidence type="ECO:0000256" key="9">
    <source>
        <dbReference type="ARBA" id="ARBA00060997"/>
    </source>
</evidence>
<dbReference type="OrthoDB" id="1934954at2759"/>
<evidence type="ECO:0000313" key="14">
    <source>
        <dbReference type="Proteomes" id="UP000193685"/>
    </source>
</evidence>
<proteinExistence type="inferred from homology"/>
<dbReference type="InterPro" id="IPR015590">
    <property type="entry name" value="Aldehyde_DH_dom"/>
</dbReference>
<protein>
    <recommendedName>
        <fullName evidence="2">glutamate-5-semialdehyde dehydrogenase</fullName>
        <ecNumber evidence="2">1.2.1.41</ecNumber>
    </recommendedName>
    <alternativeName>
        <fullName evidence="11">Glutamate-5-semialdehyde dehydrogenase</fullName>
    </alternativeName>
    <alternativeName>
        <fullName evidence="10">Glutamyl-gamma-semialdehyde dehydrogenase</fullName>
    </alternativeName>
</protein>
<dbReference type="EMBL" id="MCFI01000023">
    <property type="protein sequence ID" value="ORY76312.1"/>
    <property type="molecule type" value="Genomic_DNA"/>
</dbReference>
<name>A0A1Y2EXH1_PROLT</name>
<reference evidence="13 14" key="1">
    <citation type="submission" date="2016-07" db="EMBL/GenBank/DDBJ databases">
        <title>Pervasive Adenine N6-methylation of Active Genes in Fungi.</title>
        <authorList>
            <consortium name="DOE Joint Genome Institute"/>
            <person name="Mondo S.J."/>
            <person name="Dannebaum R.O."/>
            <person name="Kuo R.C."/>
            <person name="Labutti K."/>
            <person name="Haridas S."/>
            <person name="Kuo A."/>
            <person name="Salamov A."/>
            <person name="Ahrendt S.R."/>
            <person name="Lipzen A."/>
            <person name="Sullivan W."/>
            <person name="Andreopoulos W.B."/>
            <person name="Clum A."/>
            <person name="Lindquist E."/>
            <person name="Daum C."/>
            <person name="Ramamoorthy G.K."/>
            <person name="Gryganskyi A."/>
            <person name="Culley D."/>
            <person name="Magnuson J.K."/>
            <person name="James T.Y."/>
            <person name="O'Malley M.A."/>
            <person name="Stajich J.E."/>
            <person name="Spatafora J.W."/>
            <person name="Visel A."/>
            <person name="Grigoriev I.V."/>
        </authorList>
    </citation>
    <scope>NUCLEOTIDE SEQUENCE [LARGE SCALE GENOMIC DNA]</scope>
    <source>
        <strain evidence="13 14">12-1054</strain>
    </source>
</reference>
<dbReference type="Proteomes" id="UP000193685">
    <property type="component" value="Unassembled WGS sequence"/>
</dbReference>
<dbReference type="HAMAP" id="MF_00412">
    <property type="entry name" value="ProA"/>
    <property type="match status" value="1"/>
</dbReference>
<evidence type="ECO:0000256" key="10">
    <source>
        <dbReference type="ARBA" id="ARBA00075718"/>
    </source>
</evidence>
<dbReference type="PANTHER" id="PTHR11063">
    <property type="entry name" value="GLUTAMATE SEMIALDEHYDE DEHYDROGENASE"/>
    <property type="match status" value="1"/>
</dbReference>
<dbReference type="PIRSF" id="PIRSF000151">
    <property type="entry name" value="GPR"/>
    <property type="match status" value="1"/>
</dbReference>
<keyword evidence="6" id="KW-0560">Oxidoreductase</keyword>
<dbReference type="EC" id="1.2.1.41" evidence="2"/>
<dbReference type="InterPro" id="IPR016161">
    <property type="entry name" value="Ald_DH/histidinol_DH"/>
</dbReference>
<evidence type="ECO:0000259" key="12">
    <source>
        <dbReference type="Pfam" id="PF00171"/>
    </source>
</evidence>
<evidence type="ECO:0000256" key="2">
    <source>
        <dbReference type="ARBA" id="ARBA00013002"/>
    </source>
</evidence>
<evidence type="ECO:0000256" key="3">
    <source>
        <dbReference type="ARBA" id="ARBA00022605"/>
    </source>
</evidence>
<dbReference type="GO" id="GO:0004350">
    <property type="term" value="F:glutamate-5-semialdehyde dehydrogenase activity"/>
    <property type="evidence" value="ECO:0007669"/>
    <property type="project" value="UniProtKB-EC"/>
</dbReference>
<sequence>MEDSVSYRIAKGAREASHILATLPASTRSDTLQTLYTLLGQEQALILQENARDVDAARKAGLAGSLISRLDLNKPGKFEAMRQGVLDVAALSDLVGTCTQKRQLDSDGLVLRRVLCPIGVLLVIFEARPEVVVNITALALKSGNAAILKGGKESLHSFKCLASIVERALQQHQIPQAAISLVESRNDVADLLNHDTFIDLVIPRGSNALVKQVQNTTKIAVMGHADGVCHAFVDADADPATVARLLIDAKTDYPAACNALETIILHKDWAAAHLDSLLQALQEAQVTIKMTKDLFSYTTNPDTVQEASDADFGVEWLDLTVSVRSADSVTEAIAFINAHSSHHTDTILTNTPIHAQTFQRGVDSACVFVNCSTRFADGMRFGLGTEVGIATGKIHARGPVGLEGLMTYKWLLDGQGHDVARYGAGGSATFKHKDLQVDAKDAN</sequence>
<dbReference type="OMA" id="KTQRYGT"/>
<keyword evidence="5" id="KW-0521">NADP</keyword>
<dbReference type="InterPro" id="IPR016163">
    <property type="entry name" value="Ald_DH_C"/>
</dbReference>
<evidence type="ECO:0000313" key="13">
    <source>
        <dbReference type="EMBL" id="ORY76312.1"/>
    </source>
</evidence>
<dbReference type="Gene3D" id="3.40.309.10">
    <property type="entry name" value="Aldehyde Dehydrogenase, Chain A, domain 2"/>
    <property type="match status" value="1"/>
</dbReference>
<dbReference type="STRING" id="56484.A0A1Y2EXH1"/>
<dbReference type="GO" id="GO:0055129">
    <property type="term" value="P:L-proline biosynthetic process"/>
    <property type="evidence" value="ECO:0007669"/>
    <property type="project" value="UniProtKB-UniPathway"/>
</dbReference>
<accession>A0A1Y2EXH1</accession>
<dbReference type="InterPro" id="IPR020593">
    <property type="entry name" value="G-glutamylP_reductase_CS"/>
</dbReference>
<dbReference type="RefSeq" id="XP_040722575.1">
    <property type="nucleotide sequence ID" value="XM_040868078.1"/>
</dbReference>
<evidence type="ECO:0000256" key="4">
    <source>
        <dbReference type="ARBA" id="ARBA00022650"/>
    </source>
</evidence>
<keyword evidence="14" id="KW-1185">Reference proteome</keyword>
<dbReference type="PANTHER" id="PTHR11063:SF8">
    <property type="entry name" value="DELTA-1-PYRROLINE-5-CARBOXYLATE SYNTHASE"/>
    <property type="match status" value="1"/>
</dbReference>
<evidence type="ECO:0000256" key="7">
    <source>
        <dbReference type="ARBA" id="ARBA00049024"/>
    </source>
</evidence>
<dbReference type="PROSITE" id="PS01223">
    <property type="entry name" value="PROA"/>
    <property type="match status" value="1"/>
</dbReference>
<gene>
    <name evidence="13" type="ORF">BCR37DRAFT_351566</name>
</gene>
<dbReference type="NCBIfam" id="TIGR00407">
    <property type="entry name" value="proA"/>
    <property type="match status" value="1"/>
</dbReference>
<dbReference type="FunFam" id="3.40.309.10:FF:000006">
    <property type="entry name" value="Gamma-glutamyl phosphate reductase"/>
    <property type="match status" value="1"/>
</dbReference>
<dbReference type="AlphaFoldDB" id="A0A1Y2EXH1"/>
<keyword evidence="4" id="KW-0641">Proline biosynthesis</keyword>
<dbReference type="InterPro" id="IPR000965">
    <property type="entry name" value="GPR_dom"/>
</dbReference>
<evidence type="ECO:0000256" key="8">
    <source>
        <dbReference type="ARBA" id="ARBA00059423"/>
    </source>
</evidence>
<evidence type="ECO:0000256" key="6">
    <source>
        <dbReference type="ARBA" id="ARBA00023002"/>
    </source>
</evidence>
<dbReference type="Pfam" id="PF00171">
    <property type="entry name" value="Aldedh"/>
    <property type="match status" value="1"/>
</dbReference>
<comment type="function">
    <text evidence="8">Catalyzes the NADPH dependent reduction of L-gamma-glutamyl 5-phosphate into L-glutamate 5-semialdehyde and phosphate. The product spontaneously undergoes cyclization to form 1-pyrroline-5-carboxylate.</text>
</comment>
<dbReference type="GO" id="GO:0050661">
    <property type="term" value="F:NADP binding"/>
    <property type="evidence" value="ECO:0007669"/>
    <property type="project" value="InterPro"/>
</dbReference>
<comment type="pathway">
    <text evidence="1">Amino-acid biosynthesis; L-proline biosynthesis; L-glutamate 5-semialdehyde from L-glutamate: step 2/2.</text>
</comment>
<dbReference type="GeneID" id="63784677"/>
<evidence type="ECO:0000256" key="1">
    <source>
        <dbReference type="ARBA" id="ARBA00004985"/>
    </source>
</evidence>
<dbReference type="InterPro" id="IPR016162">
    <property type="entry name" value="Ald_DH_N"/>
</dbReference>
<dbReference type="CDD" id="cd07079">
    <property type="entry name" value="ALDH_F18-19_ProA-GPR"/>
    <property type="match status" value="1"/>
</dbReference>
<comment type="caution">
    <text evidence="13">The sequence shown here is derived from an EMBL/GenBank/DDBJ whole genome shotgun (WGS) entry which is preliminary data.</text>
</comment>
<dbReference type="NCBIfam" id="NF001221">
    <property type="entry name" value="PRK00197.1"/>
    <property type="match status" value="1"/>
</dbReference>
<comment type="catalytic activity">
    <reaction evidence="7">
        <text>L-glutamate 5-semialdehyde + phosphate + NADP(+) = L-glutamyl 5-phosphate + NADPH + H(+)</text>
        <dbReference type="Rhea" id="RHEA:19541"/>
        <dbReference type="ChEBI" id="CHEBI:15378"/>
        <dbReference type="ChEBI" id="CHEBI:43474"/>
        <dbReference type="ChEBI" id="CHEBI:57783"/>
        <dbReference type="ChEBI" id="CHEBI:58066"/>
        <dbReference type="ChEBI" id="CHEBI:58274"/>
        <dbReference type="ChEBI" id="CHEBI:58349"/>
        <dbReference type="EC" id="1.2.1.41"/>
    </reaction>
</comment>
<feature type="domain" description="Aldehyde dehydrogenase" evidence="12">
    <location>
        <begin position="9"/>
        <end position="290"/>
    </location>
</feature>